<evidence type="ECO:0000256" key="5">
    <source>
        <dbReference type="ARBA" id="ARBA00035648"/>
    </source>
</evidence>
<reference evidence="8 9" key="1">
    <citation type="submission" date="2017-06" db="EMBL/GenBank/DDBJ databases">
        <authorList>
            <person name="Kim H.J."/>
            <person name="Triplett B.A."/>
        </authorList>
    </citation>
    <scope>NUCLEOTIDE SEQUENCE [LARGE SCALE GENOMIC DNA]</scope>
    <source>
        <strain evidence="8 9">DSM 29339</strain>
    </source>
</reference>
<comment type="cofactor">
    <cofactor evidence="1">
        <name>a divalent metal cation</name>
        <dbReference type="ChEBI" id="CHEBI:60240"/>
    </cofactor>
</comment>
<dbReference type="InterPro" id="IPR013551">
    <property type="entry name" value="YicC-like_C"/>
</dbReference>
<dbReference type="NCBIfam" id="TIGR00255">
    <property type="entry name" value="YicC/YloC family endoribonuclease"/>
    <property type="match status" value="1"/>
</dbReference>
<dbReference type="RefSeq" id="WP_089234000.1">
    <property type="nucleotide sequence ID" value="NZ_FZOY01000006.1"/>
</dbReference>
<dbReference type="AlphaFoldDB" id="A0A239JS11"/>
<dbReference type="GO" id="GO:0004521">
    <property type="term" value="F:RNA endonuclease activity"/>
    <property type="evidence" value="ECO:0007669"/>
    <property type="project" value="InterPro"/>
</dbReference>
<gene>
    <name evidence="8" type="ORF">SAMN05421757_10646</name>
</gene>
<dbReference type="InterPro" id="IPR013527">
    <property type="entry name" value="YicC-like_N"/>
</dbReference>
<feature type="domain" description="Endoribonuclease YicC-like C-terminal" evidence="7">
    <location>
        <begin position="183"/>
        <end position="297"/>
    </location>
</feature>
<comment type="similarity">
    <text evidence="5">Belongs to the YicC/YloC family.</text>
</comment>
<organism evidence="8 9">
    <name type="scientific">Tropicimonas sediminicola</name>
    <dbReference type="NCBI Taxonomy" id="1031541"/>
    <lineage>
        <taxon>Bacteria</taxon>
        <taxon>Pseudomonadati</taxon>
        <taxon>Pseudomonadota</taxon>
        <taxon>Alphaproteobacteria</taxon>
        <taxon>Rhodobacterales</taxon>
        <taxon>Roseobacteraceae</taxon>
        <taxon>Tropicimonas</taxon>
    </lineage>
</organism>
<evidence type="ECO:0000313" key="9">
    <source>
        <dbReference type="Proteomes" id="UP000198426"/>
    </source>
</evidence>
<evidence type="ECO:0000256" key="4">
    <source>
        <dbReference type="ARBA" id="ARBA00022801"/>
    </source>
</evidence>
<evidence type="ECO:0000256" key="3">
    <source>
        <dbReference type="ARBA" id="ARBA00022759"/>
    </source>
</evidence>
<dbReference type="GO" id="GO:0016787">
    <property type="term" value="F:hydrolase activity"/>
    <property type="evidence" value="ECO:0007669"/>
    <property type="project" value="UniProtKB-KW"/>
</dbReference>
<feature type="domain" description="Endoribonuclease YicC-like N-terminal" evidence="6">
    <location>
        <begin position="2"/>
        <end position="160"/>
    </location>
</feature>
<proteinExistence type="inferred from homology"/>
<evidence type="ECO:0000259" key="7">
    <source>
        <dbReference type="Pfam" id="PF08340"/>
    </source>
</evidence>
<dbReference type="InterPro" id="IPR005229">
    <property type="entry name" value="YicC/YloC-like"/>
</dbReference>
<dbReference type="Pfam" id="PF03755">
    <property type="entry name" value="YicC-like_N"/>
    <property type="match status" value="1"/>
</dbReference>
<accession>A0A239JS11</accession>
<keyword evidence="3" id="KW-0255">Endonuclease</keyword>
<dbReference type="PANTHER" id="PTHR30636">
    <property type="entry name" value="UPF0701 PROTEIN YICC"/>
    <property type="match status" value="1"/>
</dbReference>
<evidence type="ECO:0000256" key="1">
    <source>
        <dbReference type="ARBA" id="ARBA00001968"/>
    </source>
</evidence>
<sequence length="297" mass="31855">MVNSMTGFASRTGRSDTHVWSWDLRSLNARGLDLRLRLPDWVEGLEPALRAQITAALKRGSVTLGLKLGKDGVTDALTIDLGGLEQALQALAQVARVAEAEGVKVAPASAAEVLALRGVQGQGAAQVEDTAPLKALLVADFEPLLADFLASRAREGEALARVLGEQLDRIESLAADASARLEGRAEAAGQALREALARIVENTESVEESRIAQELALLAVKADITEELDRLGAHVEAARTLLTEEGPIGRKLEFLTQEFNREANTLCSKSQDVALTRIGLDLKAVIDQMREQVQNVE</sequence>
<dbReference type="EMBL" id="FZOY01000006">
    <property type="protein sequence ID" value="SNT08786.1"/>
    <property type="molecule type" value="Genomic_DNA"/>
</dbReference>
<evidence type="ECO:0000259" key="6">
    <source>
        <dbReference type="Pfam" id="PF03755"/>
    </source>
</evidence>
<evidence type="ECO:0000256" key="2">
    <source>
        <dbReference type="ARBA" id="ARBA00022722"/>
    </source>
</evidence>
<dbReference type="PANTHER" id="PTHR30636:SF3">
    <property type="entry name" value="UPF0701 PROTEIN YICC"/>
    <property type="match status" value="1"/>
</dbReference>
<name>A0A239JS11_9RHOB</name>
<keyword evidence="2" id="KW-0540">Nuclease</keyword>
<keyword evidence="9" id="KW-1185">Reference proteome</keyword>
<dbReference type="Pfam" id="PF08340">
    <property type="entry name" value="YicC-like_C"/>
    <property type="match status" value="1"/>
</dbReference>
<dbReference type="OrthoDB" id="9771229at2"/>
<keyword evidence="4" id="KW-0378">Hydrolase</keyword>
<protein>
    <submittedName>
        <fullName evidence="8">TIGR00255 family protein</fullName>
    </submittedName>
</protein>
<evidence type="ECO:0000313" key="8">
    <source>
        <dbReference type="EMBL" id="SNT08786.1"/>
    </source>
</evidence>
<dbReference type="Proteomes" id="UP000198426">
    <property type="component" value="Unassembled WGS sequence"/>
</dbReference>